<protein>
    <submittedName>
        <fullName evidence="1">Uncharacterized protein</fullName>
    </submittedName>
</protein>
<comment type="caution">
    <text evidence="1">The sequence shown here is derived from an EMBL/GenBank/DDBJ whole genome shotgun (WGS) entry which is preliminary data.</text>
</comment>
<dbReference type="OrthoDB" id="6916300at2759"/>
<gene>
    <name evidence="1" type="ORF">EVAR_81745_1</name>
</gene>
<dbReference type="Proteomes" id="UP000299102">
    <property type="component" value="Unassembled WGS sequence"/>
</dbReference>
<accession>A0A4C1UJ04</accession>
<sequence length="108" mass="12850">MRRQLFRKEYAFFLNIPLMRSTGNNVDGKSFQSFTVRDRKLRKKGTVVESRPSRWCWWFFRRAERRQKSAGGMRMNSFSKQPRSICDGACTEMLQLHAKPTIRADRTL</sequence>
<dbReference type="EMBL" id="BGZK01000173">
    <property type="protein sequence ID" value="GBP25864.1"/>
    <property type="molecule type" value="Genomic_DNA"/>
</dbReference>
<dbReference type="AlphaFoldDB" id="A0A4C1UJ04"/>
<reference evidence="1 2" key="1">
    <citation type="journal article" date="2019" name="Commun. Biol.">
        <title>The bagworm genome reveals a unique fibroin gene that provides high tensile strength.</title>
        <authorList>
            <person name="Kono N."/>
            <person name="Nakamura H."/>
            <person name="Ohtoshi R."/>
            <person name="Tomita M."/>
            <person name="Numata K."/>
            <person name="Arakawa K."/>
        </authorList>
    </citation>
    <scope>NUCLEOTIDE SEQUENCE [LARGE SCALE GENOMIC DNA]</scope>
</reference>
<evidence type="ECO:0000313" key="1">
    <source>
        <dbReference type="EMBL" id="GBP25864.1"/>
    </source>
</evidence>
<proteinExistence type="predicted"/>
<keyword evidence="2" id="KW-1185">Reference proteome</keyword>
<organism evidence="1 2">
    <name type="scientific">Eumeta variegata</name>
    <name type="common">Bagworm moth</name>
    <name type="synonym">Eumeta japonica</name>
    <dbReference type="NCBI Taxonomy" id="151549"/>
    <lineage>
        <taxon>Eukaryota</taxon>
        <taxon>Metazoa</taxon>
        <taxon>Ecdysozoa</taxon>
        <taxon>Arthropoda</taxon>
        <taxon>Hexapoda</taxon>
        <taxon>Insecta</taxon>
        <taxon>Pterygota</taxon>
        <taxon>Neoptera</taxon>
        <taxon>Endopterygota</taxon>
        <taxon>Lepidoptera</taxon>
        <taxon>Glossata</taxon>
        <taxon>Ditrysia</taxon>
        <taxon>Tineoidea</taxon>
        <taxon>Psychidae</taxon>
        <taxon>Oiketicinae</taxon>
        <taxon>Eumeta</taxon>
    </lineage>
</organism>
<evidence type="ECO:0000313" key="2">
    <source>
        <dbReference type="Proteomes" id="UP000299102"/>
    </source>
</evidence>
<name>A0A4C1UJ04_EUMVA</name>